<dbReference type="InterPro" id="IPR001128">
    <property type="entry name" value="Cyt_P450"/>
</dbReference>
<evidence type="ECO:0000256" key="9">
    <source>
        <dbReference type="PIRSR" id="PIRSR602401-1"/>
    </source>
</evidence>
<evidence type="ECO:0000256" key="8">
    <source>
        <dbReference type="ARBA" id="ARBA00023027"/>
    </source>
</evidence>
<dbReference type="GO" id="GO:0004497">
    <property type="term" value="F:monooxygenase activity"/>
    <property type="evidence" value="ECO:0007669"/>
    <property type="project" value="UniProtKB-KW"/>
</dbReference>
<comment type="similarity">
    <text evidence="2">Belongs to the zinc-containing alcohol dehydrogenase family.</text>
</comment>
<evidence type="ECO:0000256" key="4">
    <source>
        <dbReference type="ARBA" id="ARBA00022723"/>
    </source>
</evidence>
<comment type="cofactor">
    <cofactor evidence="9">
        <name>heme</name>
        <dbReference type="ChEBI" id="CHEBI:30413"/>
    </cofactor>
</comment>
<feature type="transmembrane region" description="Helical" evidence="11">
    <location>
        <begin position="178"/>
        <end position="197"/>
    </location>
</feature>
<reference evidence="13 14" key="1">
    <citation type="submission" date="2013-03" db="EMBL/GenBank/DDBJ databases">
        <title>The Genome Sequence of Exophiala aquamarina CBS 119918.</title>
        <authorList>
            <consortium name="The Broad Institute Genomics Platform"/>
            <person name="Cuomo C."/>
            <person name="de Hoog S."/>
            <person name="Gorbushina A."/>
            <person name="Walker B."/>
            <person name="Young S.K."/>
            <person name="Zeng Q."/>
            <person name="Gargeya S."/>
            <person name="Fitzgerald M."/>
            <person name="Haas B."/>
            <person name="Abouelleil A."/>
            <person name="Allen A.W."/>
            <person name="Alvarado L."/>
            <person name="Arachchi H.M."/>
            <person name="Berlin A.M."/>
            <person name="Chapman S.B."/>
            <person name="Gainer-Dewar J."/>
            <person name="Goldberg J."/>
            <person name="Griggs A."/>
            <person name="Gujja S."/>
            <person name="Hansen M."/>
            <person name="Howarth C."/>
            <person name="Imamovic A."/>
            <person name="Ireland A."/>
            <person name="Larimer J."/>
            <person name="McCowan C."/>
            <person name="Murphy C."/>
            <person name="Pearson M."/>
            <person name="Poon T.W."/>
            <person name="Priest M."/>
            <person name="Roberts A."/>
            <person name="Saif S."/>
            <person name="Shea T."/>
            <person name="Sisk P."/>
            <person name="Sykes S."/>
            <person name="Wortman J."/>
            <person name="Nusbaum C."/>
            <person name="Birren B."/>
        </authorList>
    </citation>
    <scope>NUCLEOTIDE SEQUENCE [LARGE SCALE GENOMIC DNA]</scope>
    <source>
        <strain evidence="13 14">CBS 119918</strain>
    </source>
</reference>
<sequence>MLWKASKSRQGSWIVILGAGGGLGHLGVQFAKVMDFKVIAVDSGDKESFCKSLGADVVVDYTAQDVVEVVKNVAVEGVAGVIVTTTSRRSYEQAAEMLGFGSVLVCVGLPFESFHMPISVKTFMDKGCSITGVAASSLRDVQEAVDFAAEKKIHPVVHIRSMEQAEDVFKDLTWNSLAMTRVVLGLILLLCLAIIVYRQLALTKKSNGARSLPGPKGYPIIGNLLEFPRSFAWLKFKDWSEIYGPVYKLDVLGTTHVVVSEQRIADELLTTRGATYSDRGSLQMLALITKGGDLVGSPMNDYWRKGRKFAAAMTGPSISTQYEPFLEREVKRMVIDMVRDSSKYEFWFERVSTAVSTRQLFGEKCAKNGDVEYHTKQIVIHNRHIERTGSSGAYLVNLFPPLNYLPEALAPFKREAKQVYARDSAYFFSLLQQAIQRYEDKIPEDPKSFARSWLDKDDRWGMSFTEAAYVLGTLFGGATGTTSGTMRSFCLAMCHHPEWMEKLNQELDKVVGPDRPPTFSDYPNLQVVRAVVKETLRWRPIVPTNVPHRAIKCDIFEGYKIPKGALIHANQWAIHRDPVLYPEGETFNPARWLSNSYPTFKEPLEQFPNIKRYSSFGFGRRICPGFEIAERSLFMQIASLAWACKISKKVVDGKEVPVPYCDYTDGAQSFPKPFTFEVKPRDAARLAMLEQDC</sequence>
<keyword evidence="5" id="KW-0862">Zinc</keyword>
<evidence type="ECO:0000256" key="5">
    <source>
        <dbReference type="ARBA" id="ARBA00022833"/>
    </source>
</evidence>
<keyword evidence="7 9" id="KW-0408">Iron</keyword>
<dbReference type="OrthoDB" id="1103324at2759"/>
<dbReference type="GO" id="GO:0005506">
    <property type="term" value="F:iron ion binding"/>
    <property type="evidence" value="ECO:0007669"/>
    <property type="project" value="InterPro"/>
</dbReference>
<evidence type="ECO:0000256" key="7">
    <source>
        <dbReference type="ARBA" id="ARBA00023004"/>
    </source>
</evidence>
<evidence type="ECO:0000256" key="10">
    <source>
        <dbReference type="RuleBase" id="RU000461"/>
    </source>
</evidence>
<keyword evidence="6 10" id="KW-0560">Oxidoreductase</keyword>
<organism evidence="13 14">
    <name type="scientific">Exophiala aquamarina CBS 119918</name>
    <dbReference type="NCBI Taxonomy" id="1182545"/>
    <lineage>
        <taxon>Eukaryota</taxon>
        <taxon>Fungi</taxon>
        <taxon>Dikarya</taxon>
        <taxon>Ascomycota</taxon>
        <taxon>Pezizomycotina</taxon>
        <taxon>Eurotiomycetes</taxon>
        <taxon>Chaetothyriomycetidae</taxon>
        <taxon>Chaetothyriales</taxon>
        <taxon>Herpotrichiellaceae</taxon>
        <taxon>Exophiala</taxon>
    </lineage>
</organism>
<dbReference type="PRINTS" id="PR00463">
    <property type="entry name" value="EP450I"/>
</dbReference>
<proteinExistence type="inferred from homology"/>
<dbReference type="EMBL" id="AMGV01000002">
    <property type="protein sequence ID" value="KEF61341.1"/>
    <property type="molecule type" value="Genomic_DNA"/>
</dbReference>
<keyword evidence="11" id="KW-1133">Transmembrane helix</keyword>
<dbReference type="GO" id="GO:0016705">
    <property type="term" value="F:oxidoreductase activity, acting on paired donors, with incorporation or reduction of molecular oxygen"/>
    <property type="evidence" value="ECO:0007669"/>
    <property type="project" value="InterPro"/>
</dbReference>
<dbReference type="GO" id="GO:0020037">
    <property type="term" value="F:heme binding"/>
    <property type="evidence" value="ECO:0007669"/>
    <property type="project" value="InterPro"/>
</dbReference>
<keyword evidence="10" id="KW-0503">Monooxygenase</keyword>
<dbReference type="InterPro" id="IPR002401">
    <property type="entry name" value="Cyt_P450_E_grp-I"/>
</dbReference>
<evidence type="ECO:0000256" key="2">
    <source>
        <dbReference type="ARBA" id="ARBA00008072"/>
    </source>
</evidence>
<dbReference type="Gene3D" id="1.10.630.10">
    <property type="entry name" value="Cytochrome P450"/>
    <property type="match status" value="1"/>
</dbReference>
<feature type="domain" description="Alcohol dehydrogenase-like C-terminal" evidence="12">
    <location>
        <begin position="22"/>
        <end position="149"/>
    </location>
</feature>
<keyword evidence="11" id="KW-0472">Membrane</keyword>
<keyword evidence="8" id="KW-0520">NAD</keyword>
<dbReference type="PANTHER" id="PTHR46300">
    <property type="entry name" value="P450, PUTATIVE (EUROFUNG)-RELATED-RELATED"/>
    <property type="match status" value="1"/>
</dbReference>
<keyword evidence="14" id="KW-1185">Reference proteome</keyword>
<evidence type="ECO:0000313" key="13">
    <source>
        <dbReference type="EMBL" id="KEF61341.1"/>
    </source>
</evidence>
<dbReference type="CDD" id="cd11065">
    <property type="entry name" value="CYP64-like"/>
    <property type="match status" value="1"/>
</dbReference>
<comment type="cofactor">
    <cofactor evidence="1">
        <name>Zn(2+)</name>
        <dbReference type="ChEBI" id="CHEBI:29105"/>
    </cofactor>
</comment>
<keyword evidence="11" id="KW-0812">Transmembrane</keyword>
<dbReference type="InterPro" id="IPR013149">
    <property type="entry name" value="ADH-like_C"/>
</dbReference>
<dbReference type="Pfam" id="PF00067">
    <property type="entry name" value="p450"/>
    <property type="match status" value="1"/>
</dbReference>
<comment type="similarity">
    <text evidence="3 10">Belongs to the cytochrome P450 family.</text>
</comment>
<evidence type="ECO:0000313" key="14">
    <source>
        <dbReference type="Proteomes" id="UP000027920"/>
    </source>
</evidence>
<dbReference type="HOGENOM" id="CLU_001570_2_1_1"/>
<keyword evidence="9 10" id="KW-0349">Heme</keyword>
<evidence type="ECO:0000256" key="1">
    <source>
        <dbReference type="ARBA" id="ARBA00001947"/>
    </source>
</evidence>
<dbReference type="GeneID" id="25277847"/>
<dbReference type="SUPFAM" id="SSF48264">
    <property type="entry name" value="Cytochrome P450"/>
    <property type="match status" value="1"/>
</dbReference>
<dbReference type="FunFam" id="3.40.50.720:FF:000039">
    <property type="entry name" value="Alcohol dehydrogenase AdhP"/>
    <property type="match status" value="1"/>
</dbReference>
<comment type="caution">
    <text evidence="13">The sequence shown here is derived from an EMBL/GenBank/DDBJ whole genome shotgun (WGS) entry which is preliminary data.</text>
</comment>
<dbReference type="Proteomes" id="UP000027920">
    <property type="component" value="Unassembled WGS sequence"/>
</dbReference>
<dbReference type="InterPro" id="IPR036396">
    <property type="entry name" value="Cyt_P450_sf"/>
</dbReference>
<dbReference type="PROSITE" id="PS00086">
    <property type="entry name" value="CYTOCHROME_P450"/>
    <property type="match status" value="1"/>
</dbReference>
<dbReference type="SUPFAM" id="SSF51735">
    <property type="entry name" value="NAD(P)-binding Rossmann-fold domains"/>
    <property type="match status" value="1"/>
</dbReference>
<dbReference type="Pfam" id="PF00107">
    <property type="entry name" value="ADH_zinc_N"/>
    <property type="match status" value="1"/>
</dbReference>
<gene>
    <name evidence="13" type="ORF">A1O9_02907</name>
</gene>
<dbReference type="AlphaFoldDB" id="A0A072PN96"/>
<dbReference type="STRING" id="1182545.A0A072PN96"/>
<dbReference type="GO" id="GO:0018455">
    <property type="term" value="F:alcohol dehydrogenase [NAD(P)+] activity"/>
    <property type="evidence" value="ECO:0007669"/>
    <property type="project" value="UniProtKB-ARBA"/>
</dbReference>
<evidence type="ECO:0000259" key="12">
    <source>
        <dbReference type="Pfam" id="PF00107"/>
    </source>
</evidence>
<name>A0A072PN96_9EURO</name>
<evidence type="ECO:0000256" key="3">
    <source>
        <dbReference type="ARBA" id="ARBA00010617"/>
    </source>
</evidence>
<protein>
    <recommendedName>
        <fullName evidence="12">Alcohol dehydrogenase-like C-terminal domain-containing protein</fullName>
    </recommendedName>
</protein>
<dbReference type="InterPro" id="IPR036291">
    <property type="entry name" value="NAD(P)-bd_dom_sf"/>
</dbReference>
<accession>A0A072PN96</accession>
<dbReference type="Gene3D" id="3.40.50.720">
    <property type="entry name" value="NAD(P)-binding Rossmann-like Domain"/>
    <property type="match status" value="1"/>
</dbReference>
<evidence type="ECO:0000256" key="6">
    <source>
        <dbReference type="ARBA" id="ARBA00023002"/>
    </source>
</evidence>
<dbReference type="InterPro" id="IPR017972">
    <property type="entry name" value="Cyt_P450_CS"/>
</dbReference>
<dbReference type="Gene3D" id="3.90.180.10">
    <property type="entry name" value="Medium-chain alcohol dehydrogenases, catalytic domain"/>
    <property type="match status" value="1"/>
</dbReference>
<keyword evidence="4 9" id="KW-0479">Metal-binding</keyword>
<dbReference type="InterPro" id="IPR050364">
    <property type="entry name" value="Cytochrome_P450_fung"/>
</dbReference>
<dbReference type="PRINTS" id="PR00385">
    <property type="entry name" value="P450"/>
</dbReference>
<dbReference type="VEuPathDB" id="FungiDB:A1O9_02907"/>
<feature type="binding site" description="axial binding residue" evidence="9">
    <location>
        <position position="623"/>
    </location>
    <ligand>
        <name>heme</name>
        <dbReference type="ChEBI" id="CHEBI:30413"/>
    </ligand>
    <ligandPart>
        <name>Fe</name>
        <dbReference type="ChEBI" id="CHEBI:18248"/>
    </ligandPart>
</feature>
<dbReference type="RefSeq" id="XP_013263931.1">
    <property type="nucleotide sequence ID" value="XM_013408477.1"/>
</dbReference>
<dbReference type="PANTHER" id="PTHR46300:SF8">
    <property type="entry name" value="CYTOCHROME P450 2E1"/>
    <property type="match status" value="1"/>
</dbReference>
<evidence type="ECO:0000256" key="11">
    <source>
        <dbReference type="SAM" id="Phobius"/>
    </source>
</evidence>